<evidence type="ECO:0000313" key="3">
    <source>
        <dbReference type="EMBL" id="PWN95133.1"/>
    </source>
</evidence>
<keyword evidence="4" id="KW-1185">Reference proteome</keyword>
<gene>
    <name evidence="3" type="ORF">FA09DRAFT_347189</name>
</gene>
<feature type="compositionally biased region" description="Basic and acidic residues" evidence="1">
    <location>
        <begin position="253"/>
        <end position="262"/>
    </location>
</feature>
<feature type="non-terminal residue" evidence="3">
    <location>
        <position position="421"/>
    </location>
</feature>
<dbReference type="GeneID" id="37272341"/>
<organism evidence="3 4">
    <name type="scientific">Tilletiopsis washingtonensis</name>
    <dbReference type="NCBI Taxonomy" id="58919"/>
    <lineage>
        <taxon>Eukaryota</taxon>
        <taxon>Fungi</taxon>
        <taxon>Dikarya</taxon>
        <taxon>Basidiomycota</taxon>
        <taxon>Ustilaginomycotina</taxon>
        <taxon>Exobasidiomycetes</taxon>
        <taxon>Entylomatales</taxon>
        <taxon>Entylomatales incertae sedis</taxon>
        <taxon>Tilletiopsis</taxon>
    </lineage>
</organism>
<proteinExistence type="predicted"/>
<feature type="signal peptide" evidence="2">
    <location>
        <begin position="1"/>
        <end position="22"/>
    </location>
</feature>
<evidence type="ECO:0000313" key="4">
    <source>
        <dbReference type="Proteomes" id="UP000245946"/>
    </source>
</evidence>
<feature type="region of interest" description="Disordered" evidence="1">
    <location>
        <begin position="57"/>
        <end position="121"/>
    </location>
</feature>
<dbReference type="PROSITE" id="PS51257">
    <property type="entry name" value="PROKAR_LIPOPROTEIN"/>
    <property type="match status" value="1"/>
</dbReference>
<feature type="compositionally biased region" description="Low complexity" evidence="1">
    <location>
        <begin position="57"/>
        <end position="113"/>
    </location>
</feature>
<dbReference type="RefSeq" id="XP_025595412.1">
    <property type="nucleotide sequence ID" value="XM_025744797.1"/>
</dbReference>
<feature type="region of interest" description="Disordered" evidence="1">
    <location>
        <begin position="238"/>
        <end position="262"/>
    </location>
</feature>
<accession>A0A316Z4N8</accession>
<dbReference type="EMBL" id="KZ819306">
    <property type="protein sequence ID" value="PWN95133.1"/>
    <property type="molecule type" value="Genomic_DNA"/>
</dbReference>
<keyword evidence="2" id="KW-0732">Signal</keyword>
<evidence type="ECO:0000256" key="2">
    <source>
        <dbReference type="SAM" id="SignalP"/>
    </source>
</evidence>
<evidence type="ECO:0000256" key="1">
    <source>
        <dbReference type="SAM" id="MobiDB-lite"/>
    </source>
</evidence>
<sequence length="421" mass="44969">MRLLVRRLGVSALALSCTASSAAPSTAAASCAACCAAYASMSAAPSRARTVRRGYSSLSTADSSPSAASAGIEAEAQSSAASRSASGSAASDDASSQPLSPEALEAQKAQRAAAARERELNRKDNVARRAAIDSGLADRFAFARLATPSGAAPLERPRRFESASMAAESAEAYGRARRPSPQRGGERVVLLHNVPPTATPSDIYRLLPSFSRHIASITFFRLPDVQFAGRVAVSFARTSTKTGKEGEESEEERGEREKREEGAMKKEIVRAKEFAAAVRKLKISGRQLRASMTQVVGAPHPSPQTASLIQAESGRLVLLKGLPLGVPPLAFASILASSSFQLRKDIRLPRAAGVKTMGVPVEMEESDDGEMKQGAVVHVPEYANDHSGRKSLLVRTHSNVDAQRLAMHWNRRVFRSHKERE</sequence>
<dbReference type="AlphaFoldDB" id="A0A316Z4N8"/>
<evidence type="ECO:0008006" key="5">
    <source>
        <dbReference type="Google" id="ProtNLM"/>
    </source>
</evidence>
<dbReference type="Proteomes" id="UP000245946">
    <property type="component" value="Unassembled WGS sequence"/>
</dbReference>
<name>A0A316Z4N8_9BASI</name>
<protein>
    <recommendedName>
        <fullName evidence="5">RRM domain-containing protein</fullName>
    </recommendedName>
</protein>
<reference evidence="3 4" key="1">
    <citation type="journal article" date="2018" name="Mol. Biol. Evol.">
        <title>Broad Genomic Sampling Reveals a Smut Pathogenic Ancestry of the Fungal Clade Ustilaginomycotina.</title>
        <authorList>
            <person name="Kijpornyongpan T."/>
            <person name="Mondo S.J."/>
            <person name="Barry K."/>
            <person name="Sandor L."/>
            <person name="Lee J."/>
            <person name="Lipzen A."/>
            <person name="Pangilinan J."/>
            <person name="LaButti K."/>
            <person name="Hainaut M."/>
            <person name="Henrissat B."/>
            <person name="Grigoriev I.V."/>
            <person name="Spatafora J.W."/>
            <person name="Aime M.C."/>
        </authorList>
    </citation>
    <scope>NUCLEOTIDE SEQUENCE [LARGE SCALE GENOMIC DNA]</scope>
    <source>
        <strain evidence="3 4">MCA 4186</strain>
    </source>
</reference>
<feature type="chain" id="PRO_5016452308" description="RRM domain-containing protein" evidence="2">
    <location>
        <begin position="23"/>
        <end position="421"/>
    </location>
</feature>